<dbReference type="InterPro" id="IPR029058">
    <property type="entry name" value="AB_hydrolase_fold"/>
</dbReference>
<dbReference type="SUPFAM" id="SSF53474">
    <property type="entry name" value="alpha/beta-Hydrolases"/>
    <property type="match status" value="1"/>
</dbReference>
<name>A0A5J4YWB1_PORPP</name>
<evidence type="ECO:0000313" key="3">
    <source>
        <dbReference type="Proteomes" id="UP000324585"/>
    </source>
</evidence>
<dbReference type="Gene3D" id="3.40.50.1820">
    <property type="entry name" value="alpha/beta hydrolase"/>
    <property type="match status" value="1"/>
</dbReference>
<dbReference type="Proteomes" id="UP000324585">
    <property type="component" value="Unassembled WGS sequence"/>
</dbReference>
<reference evidence="3" key="1">
    <citation type="journal article" date="2019" name="Nat. Commun.">
        <title>Expansion of phycobilisome linker gene families in mesophilic red algae.</title>
        <authorList>
            <person name="Lee J."/>
            <person name="Kim D."/>
            <person name="Bhattacharya D."/>
            <person name="Yoon H.S."/>
        </authorList>
    </citation>
    <scope>NUCLEOTIDE SEQUENCE [LARGE SCALE GENOMIC DNA]</scope>
    <source>
        <strain evidence="3">CCMP 1328</strain>
    </source>
</reference>
<keyword evidence="3" id="KW-1185">Reference proteome</keyword>
<sequence length="374" mass="41733">MNQSQARGGKARAGPEFPKGISVHDVDGVVLLECRPDDLKGDGSQTQVQGSGAPEEEEEEEQQQRKSSNEMPVSIINCEMRPLFFIADLFHQASCWVTVMLFFASRGVRCFAMSFSKSRQSLQRSGLNPARRTVDDCTMDIDTCVRFMIFSQRLHEPVLVGHGLGASLLLKYVYFAQNEISFPMIVVLSPVLPSWSWAYSKAIALMRNSQCSIISALSALWSTFRASSPLYSPEVYRALALRCPKDEEAYNDDIVSQIWEHEVRNITEPWQVVIKLLSAGLGYESGTPIIPEIVALRPEQDVFCSAYDGAAFADFHGCRAPAILSNAAHDIMLGSNVAALCEVLLNTVVSKIELRDKTRREMERMLAENQRARE</sequence>
<comment type="caution">
    <text evidence="2">The sequence shown here is derived from an EMBL/GenBank/DDBJ whole genome shotgun (WGS) entry which is preliminary data.</text>
</comment>
<organism evidence="2 3">
    <name type="scientific">Porphyridium purpureum</name>
    <name type="common">Red alga</name>
    <name type="synonym">Porphyridium cruentum</name>
    <dbReference type="NCBI Taxonomy" id="35688"/>
    <lineage>
        <taxon>Eukaryota</taxon>
        <taxon>Rhodophyta</taxon>
        <taxon>Bangiophyceae</taxon>
        <taxon>Porphyridiales</taxon>
        <taxon>Porphyridiaceae</taxon>
        <taxon>Porphyridium</taxon>
    </lineage>
</organism>
<evidence type="ECO:0000313" key="2">
    <source>
        <dbReference type="EMBL" id="KAA8495839.1"/>
    </source>
</evidence>
<evidence type="ECO:0000256" key="1">
    <source>
        <dbReference type="SAM" id="MobiDB-lite"/>
    </source>
</evidence>
<gene>
    <name evidence="2" type="ORF">FVE85_1994</name>
</gene>
<feature type="region of interest" description="Disordered" evidence="1">
    <location>
        <begin position="35"/>
        <end position="70"/>
    </location>
</feature>
<dbReference type="EMBL" id="VRMN01000003">
    <property type="protein sequence ID" value="KAA8495839.1"/>
    <property type="molecule type" value="Genomic_DNA"/>
</dbReference>
<proteinExistence type="predicted"/>
<feature type="region of interest" description="Disordered" evidence="1">
    <location>
        <begin position="1"/>
        <end position="21"/>
    </location>
</feature>
<protein>
    <submittedName>
        <fullName evidence="2">Uncharacterized protein</fullName>
    </submittedName>
</protein>
<accession>A0A5J4YWB1</accession>
<dbReference type="AlphaFoldDB" id="A0A5J4YWB1"/>